<keyword evidence="1" id="KW-1133">Transmembrane helix</keyword>
<reference evidence="2 3" key="2">
    <citation type="submission" date="2018-06" db="EMBL/GenBank/DDBJ databases">
        <title>Metagenomic assembly of (sub)arctic Cyanobacteria and their associated microbiome from non-axenic cultures.</title>
        <authorList>
            <person name="Baurain D."/>
        </authorList>
    </citation>
    <scope>NUCLEOTIDE SEQUENCE [LARGE SCALE GENOMIC DNA]</scope>
    <source>
        <strain evidence="2">ULC066bin1</strain>
    </source>
</reference>
<proteinExistence type="predicted"/>
<comment type="caution">
    <text evidence="2">The sequence shown here is derived from an EMBL/GenBank/DDBJ whole genome shotgun (WGS) entry which is preliminary data.</text>
</comment>
<evidence type="ECO:0000256" key="1">
    <source>
        <dbReference type="SAM" id="Phobius"/>
    </source>
</evidence>
<feature type="transmembrane region" description="Helical" evidence="1">
    <location>
        <begin position="100"/>
        <end position="119"/>
    </location>
</feature>
<feature type="transmembrane region" description="Helical" evidence="1">
    <location>
        <begin position="37"/>
        <end position="56"/>
    </location>
</feature>
<feature type="transmembrane region" description="Helical" evidence="1">
    <location>
        <begin position="190"/>
        <end position="211"/>
    </location>
</feature>
<protein>
    <submittedName>
        <fullName evidence="2">Zinc/iron permease</fullName>
    </submittedName>
</protein>
<dbReference type="Proteomes" id="UP000249467">
    <property type="component" value="Unassembled WGS sequence"/>
</dbReference>
<evidence type="ECO:0000313" key="2">
    <source>
        <dbReference type="EMBL" id="PZO38835.1"/>
    </source>
</evidence>
<organism evidence="2 3">
    <name type="scientific">Pseudanabaena frigida</name>
    <dbReference type="NCBI Taxonomy" id="945775"/>
    <lineage>
        <taxon>Bacteria</taxon>
        <taxon>Bacillati</taxon>
        <taxon>Cyanobacteriota</taxon>
        <taxon>Cyanophyceae</taxon>
        <taxon>Pseudanabaenales</taxon>
        <taxon>Pseudanabaenaceae</taxon>
        <taxon>Pseudanabaena</taxon>
    </lineage>
</organism>
<reference evidence="2 3" key="1">
    <citation type="submission" date="2018-04" db="EMBL/GenBank/DDBJ databases">
        <authorList>
            <person name="Go L.Y."/>
            <person name="Mitchell J.A."/>
        </authorList>
    </citation>
    <scope>NUCLEOTIDE SEQUENCE [LARGE SCALE GENOMIC DNA]</scope>
    <source>
        <strain evidence="2">ULC066bin1</strain>
    </source>
</reference>
<name>A0A2W4XW05_9CYAN</name>
<evidence type="ECO:0000313" key="3">
    <source>
        <dbReference type="Proteomes" id="UP000249467"/>
    </source>
</evidence>
<dbReference type="AlphaFoldDB" id="A0A2W4XW05"/>
<gene>
    <name evidence="2" type="ORF">DCF19_15275</name>
</gene>
<keyword evidence="1" id="KW-0812">Transmembrane</keyword>
<dbReference type="EMBL" id="QBML01000021">
    <property type="protein sequence ID" value="PZO38835.1"/>
    <property type="molecule type" value="Genomic_DNA"/>
</dbReference>
<feature type="transmembrane region" description="Helical" evidence="1">
    <location>
        <begin position="223"/>
        <end position="242"/>
    </location>
</feature>
<feature type="transmembrane region" description="Helical" evidence="1">
    <location>
        <begin position="163"/>
        <end position="184"/>
    </location>
</feature>
<accession>A0A2W4XW05</accession>
<sequence length="243" mass="26247">MPEFLFALTLSALPVISNFIGAMIAEALPLSKQTLGLALHAAAGVLLAIASTELIPKVVIAKPVWTTILSLFLGGAFFVWVNQLLNLSKNRLRGIDRSTVSWVIFLSIAIDLFGDGLMIGTGITIAPHLGVVVASSRVVAHIPEGFVTNAGFKSQNLPRRERFLLLAAFIIPVWLGATLGYWGLRGQEELPKLIVLAFTTGALMVAIAEEIIPEAHQTQDSNWSMLVFIGSFALSMMFSAYLE</sequence>
<keyword evidence="1" id="KW-0472">Membrane</keyword>
<feature type="transmembrane region" description="Helical" evidence="1">
    <location>
        <begin position="63"/>
        <end position="80"/>
    </location>
</feature>